<feature type="compositionally biased region" description="Gly residues" evidence="1">
    <location>
        <begin position="52"/>
        <end position="71"/>
    </location>
</feature>
<sequence>MENKSTNPSKGGKSAKIPPPRGQVLFKMFERVKGAVAEKNSKARVQTSPDEGGSGSGSGNGGGSGSGGGNQ</sequence>
<organism evidence="2 3">
    <name type="scientific">Vitis vinifera</name>
    <name type="common">Grape</name>
    <dbReference type="NCBI Taxonomy" id="29760"/>
    <lineage>
        <taxon>Eukaryota</taxon>
        <taxon>Viridiplantae</taxon>
        <taxon>Streptophyta</taxon>
        <taxon>Embryophyta</taxon>
        <taxon>Tracheophyta</taxon>
        <taxon>Spermatophyta</taxon>
        <taxon>Magnoliopsida</taxon>
        <taxon>eudicotyledons</taxon>
        <taxon>Gunneridae</taxon>
        <taxon>Pentapetalae</taxon>
        <taxon>rosids</taxon>
        <taxon>Vitales</taxon>
        <taxon>Vitaceae</taxon>
        <taxon>Viteae</taxon>
        <taxon>Vitis</taxon>
    </lineage>
</organism>
<feature type="region of interest" description="Disordered" evidence="1">
    <location>
        <begin position="36"/>
        <end position="71"/>
    </location>
</feature>
<protein>
    <submittedName>
        <fullName evidence="2">Uncharacterized protein</fullName>
    </submittedName>
</protein>
<accession>A0A438FLK1</accession>
<dbReference type="EMBL" id="QGNW01000846">
    <property type="protein sequence ID" value="RVW60864.1"/>
    <property type="molecule type" value="Genomic_DNA"/>
</dbReference>
<dbReference type="AlphaFoldDB" id="A0A438FLK1"/>
<proteinExistence type="predicted"/>
<evidence type="ECO:0000313" key="2">
    <source>
        <dbReference type="EMBL" id="RVW60864.1"/>
    </source>
</evidence>
<gene>
    <name evidence="2" type="ORF">CK203_033516</name>
</gene>
<dbReference type="Proteomes" id="UP000288805">
    <property type="component" value="Unassembled WGS sequence"/>
</dbReference>
<evidence type="ECO:0000256" key="1">
    <source>
        <dbReference type="SAM" id="MobiDB-lite"/>
    </source>
</evidence>
<feature type="region of interest" description="Disordered" evidence="1">
    <location>
        <begin position="1"/>
        <end position="24"/>
    </location>
</feature>
<evidence type="ECO:0000313" key="3">
    <source>
        <dbReference type="Proteomes" id="UP000288805"/>
    </source>
</evidence>
<name>A0A438FLK1_VITVI</name>
<comment type="caution">
    <text evidence="2">The sequence shown here is derived from an EMBL/GenBank/DDBJ whole genome shotgun (WGS) entry which is preliminary data.</text>
</comment>
<dbReference type="OrthoDB" id="1738396at2759"/>
<reference evidence="2 3" key="1">
    <citation type="journal article" date="2018" name="PLoS Genet.">
        <title>Population sequencing reveals clonal diversity and ancestral inbreeding in the grapevine cultivar Chardonnay.</title>
        <authorList>
            <person name="Roach M.J."/>
            <person name="Johnson D.L."/>
            <person name="Bohlmann J."/>
            <person name="van Vuuren H.J."/>
            <person name="Jones S.J."/>
            <person name="Pretorius I.S."/>
            <person name="Schmidt S.A."/>
            <person name="Borneman A.R."/>
        </authorList>
    </citation>
    <scope>NUCLEOTIDE SEQUENCE [LARGE SCALE GENOMIC DNA]</scope>
    <source>
        <strain evidence="3">cv. Chardonnay</strain>
        <tissue evidence="2">Leaf</tissue>
    </source>
</reference>